<protein>
    <submittedName>
        <fullName evidence="6">DNA-binding transcriptional regulator, LysR family</fullName>
    </submittedName>
</protein>
<reference evidence="6" key="1">
    <citation type="submission" date="2016-10" db="EMBL/GenBank/DDBJ databases">
        <authorList>
            <person name="Varghese N."/>
            <person name="Submissions S."/>
        </authorList>
    </citation>
    <scope>NUCLEOTIDE SEQUENCE [LARGE SCALE GENOMIC DNA]</scope>
    <source>
        <strain evidence="6">YR281</strain>
    </source>
</reference>
<accession>A0A7Z7B241</accession>
<dbReference type="RefSeq" id="WP_244186444.1">
    <property type="nucleotide sequence ID" value="NZ_FNDI01000003.1"/>
</dbReference>
<keyword evidence="2" id="KW-0805">Transcription regulation</keyword>
<evidence type="ECO:0000313" key="6">
    <source>
        <dbReference type="EMBL" id="SDH25175.1"/>
    </source>
</evidence>
<dbReference type="InterPro" id="IPR036388">
    <property type="entry name" value="WH-like_DNA-bd_sf"/>
</dbReference>
<evidence type="ECO:0000259" key="5">
    <source>
        <dbReference type="PROSITE" id="PS50931"/>
    </source>
</evidence>
<keyword evidence="4" id="KW-0804">Transcription</keyword>
<dbReference type="InterPro" id="IPR036390">
    <property type="entry name" value="WH_DNA-bd_sf"/>
</dbReference>
<comment type="similarity">
    <text evidence="1">Belongs to the LysR transcriptional regulatory family.</text>
</comment>
<dbReference type="PANTHER" id="PTHR30118">
    <property type="entry name" value="HTH-TYPE TRANSCRIPTIONAL REGULATOR LEUO-RELATED"/>
    <property type="match status" value="1"/>
</dbReference>
<feature type="domain" description="HTH lysR-type" evidence="5">
    <location>
        <begin position="1"/>
        <end position="54"/>
    </location>
</feature>
<dbReference type="InterPro" id="IPR005119">
    <property type="entry name" value="LysR_subst-bd"/>
</dbReference>
<gene>
    <name evidence="6" type="ORF">SAMN04487926_10378</name>
</gene>
<dbReference type="PANTHER" id="PTHR30118:SF15">
    <property type="entry name" value="TRANSCRIPTIONAL REGULATORY PROTEIN"/>
    <property type="match status" value="1"/>
</dbReference>
<dbReference type="InterPro" id="IPR000847">
    <property type="entry name" value="LysR_HTH_N"/>
</dbReference>
<dbReference type="Gene3D" id="1.10.10.10">
    <property type="entry name" value="Winged helix-like DNA-binding domain superfamily/Winged helix DNA-binding domain"/>
    <property type="match status" value="1"/>
</dbReference>
<dbReference type="EMBL" id="FNDI01000003">
    <property type="protein sequence ID" value="SDH25175.1"/>
    <property type="molecule type" value="Genomic_DNA"/>
</dbReference>
<dbReference type="Pfam" id="PF03466">
    <property type="entry name" value="LysR_substrate"/>
    <property type="match status" value="1"/>
</dbReference>
<keyword evidence="3 6" id="KW-0238">DNA-binding</keyword>
<organism evidence="6 7">
    <name type="scientific">Paraburkholderia steynii</name>
    <dbReference type="NCBI Taxonomy" id="1245441"/>
    <lineage>
        <taxon>Bacteria</taxon>
        <taxon>Pseudomonadati</taxon>
        <taxon>Pseudomonadota</taxon>
        <taxon>Betaproteobacteria</taxon>
        <taxon>Burkholderiales</taxon>
        <taxon>Burkholderiaceae</taxon>
        <taxon>Paraburkholderia</taxon>
    </lineage>
</organism>
<dbReference type="GO" id="GO:0003700">
    <property type="term" value="F:DNA-binding transcription factor activity"/>
    <property type="evidence" value="ECO:0007669"/>
    <property type="project" value="InterPro"/>
</dbReference>
<dbReference type="AlphaFoldDB" id="A0A7Z7B241"/>
<keyword evidence="7" id="KW-1185">Reference proteome</keyword>
<evidence type="ECO:0000313" key="7">
    <source>
        <dbReference type="Proteomes" id="UP000198900"/>
    </source>
</evidence>
<dbReference type="Gene3D" id="3.40.190.10">
    <property type="entry name" value="Periplasmic binding protein-like II"/>
    <property type="match status" value="2"/>
</dbReference>
<evidence type="ECO:0000256" key="4">
    <source>
        <dbReference type="ARBA" id="ARBA00023163"/>
    </source>
</evidence>
<dbReference type="Proteomes" id="UP000198900">
    <property type="component" value="Unassembled WGS sequence"/>
</dbReference>
<dbReference type="Pfam" id="PF00126">
    <property type="entry name" value="HTH_1"/>
    <property type="match status" value="1"/>
</dbReference>
<comment type="caution">
    <text evidence="6">The sequence shown here is derived from an EMBL/GenBank/DDBJ whole genome shotgun (WGS) entry which is preliminary data.</text>
</comment>
<dbReference type="PROSITE" id="PS50931">
    <property type="entry name" value="HTH_LYSR"/>
    <property type="match status" value="1"/>
</dbReference>
<dbReference type="InterPro" id="IPR050389">
    <property type="entry name" value="LysR-type_TF"/>
</dbReference>
<dbReference type="SUPFAM" id="SSF46785">
    <property type="entry name" value="Winged helix' DNA-binding domain"/>
    <property type="match status" value="1"/>
</dbReference>
<evidence type="ECO:0000256" key="1">
    <source>
        <dbReference type="ARBA" id="ARBA00009437"/>
    </source>
</evidence>
<dbReference type="CDD" id="cd08459">
    <property type="entry name" value="PBP2_DntR_NahR_LinR_like"/>
    <property type="match status" value="1"/>
</dbReference>
<dbReference type="SUPFAM" id="SSF53850">
    <property type="entry name" value="Periplasmic binding protein-like II"/>
    <property type="match status" value="1"/>
</dbReference>
<proteinExistence type="inferred from homology"/>
<evidence type="ECO:0000256" key="2">
    <source>
        <dbReference type="ARBA" id="ARBA00023015"/>
    </source>
</evidence>
<evidence type="ECO:0000256" key="3">
    <source>
        <dbReference type="ARBA" id="ARBA00023125"/>
    </source>
</evidence>
<dbReference type="GO" id="GO:0003677">
    <property type="term" value="F:DNA binding"/>
    <property type="evidence" value="ECO:0007669"/>
    <property type="project" value="UniProtKB-KW"/>
</dbReference>
<sequence length="292" mass="33244">MLYAFEAIWRERSVSTAADVLGVTQSAVSGSLKKLRAEYDDKLFVLIGRRMEPTPLANEIAPMLLDALAMIRRTHKEPLSFEPLQSKRVFTIRTRDIGEVACFPGLIQRLRSTAPNVRIRSIWKPIDETLSGLASGQIDLAVGYLPALEAGIHGKSLFSQKYVTVLRKGHPLEKSVLTRDRFLTQEHLLVEYSGSGHVLLEKALIEAGAKDRIRLRLPQYLSAPHIVTSTDLIWVVPELLANELAKHFELVVKPLPLSVPEFDVAMYWHERYHRDPASRWLREQFDELFRMV</sequence>
<name>A0A7Z7B241_9BURK</name>